<reference evidence="2 3" key="1">
    <citation type="submission" date="2014-04" db="EMBL/GenBank/DDBJ databases">
        <authorList>
            <consortium name="DOE Joint Genome Institute"/>
            <person name="Kuo A."/>
            <person name="Kohler A."/>
            <person name="Nagy L.G."/>
            <person name="Floudas D."/>
            <person name="Copeland A."/>
            <person name="Barry K.W."/>
            <person name="Cichocki N."/>
            <person name="Veneault-Fourrey C."/>
            <person name="LaButti K."/>
            <person name="Lindquist E.A."/>
            <person name="Lipzen A."/>
            <person name="Lundell T."/>
            <person name="Morin E."/>
            <person name="Murat C."/>
            <person name="Sun H."/>
            <person name="Tunlid A."/>
            <person name="Henrissat B."/>
            <person name="Grigoriev I.V."/>
            <person name="Hibbett D.S."/>
            <person name="Martin F."/>
            <person name="Nordberg H.P."/>
            <person name="Cantor M.N."/>
            <person name="Hua S.X."/>
        </authorList>
    </citation>
    <scope>NUCLEOTIDE SEQUENCE [LARGE SCALE GENOMIC DNA]</scope>
    <source>
        <strain evidence="2 3">LaAM-08-1</strain>
    </source>
</reference>
<dbReference type="InterPro" id="IPR037293">
    <property type="entry name" value="Gal_Oxidase_central_sf"/>
</dbReference>
<dbReference type="HOGENOM" id="CLU_2250581_0_0_1"/>
<proteinExistence type="predicted"/>
<evidence type="ECO:0000313" key="2">
    <source>
        <dbReference type="EMBL" id="KIJ92321.1"/>
    </source>
</evidence>
<dbReference type="OrthoDB" id="2019572at2759"/>
<organism evidence="2 3">
    <name type="scientific">Laccaria amethystina LaAM-08-1</name>
    <dbReference type="NCBI Taxonomy" id="1095629"/>
    <lineage>
        <taxon>Eukaryota</taxon>
        <taxon>Fungi</taxon>
        <taxon>Dikarya</taxon>
        <taxon>Basidiomycota</taxon>
        <taxon>Agaricomycotina</taxon>
        <taxon>Agaricomycetes</taxon>
        <taxon>Agaricomycetidae</taxon>
        <taxon>Agaricales</taxon>
        <taxon>Agaricineae</taxon>
        <taxon>Hydnangiaceae</taxon>
        <taxon>Laccaria</taxon>
    </lineage>
</organism>
<evidence type="ECO:0000256" key="1">
    <source>
        <dbReference type="SAM" id="MobiDB-lite"/>
    </source>
</evidence>
<gene>
    <name evidence="2" type="ORF">K443DRAFT_439113</name>
</gene>
<feature type="compositionally biased region" description="Polar residues" evidence="1">
    <location>
        <begin position="90"/>
        <end position="104"/>
    </location>
</feature>
<dbReference type="EMBL" id="KN838919">
    <property type="protein sequence ID" value="KIJ92321.1"/>
    <property type="molecule type" value="Genomic_DNA"/>
</dbReference>
<accession>A0A0C9X3S8</accession>
<dbReference type="AlphaFoldDB" id="A0A0C9X3S8"/>
<name>A0A0C9X3S8_9AGAR</name>
<feature type="region of interest" description="Disordered" evidence="1">
    <location>
        <begin position="84"/>
        <end position="104"/>
    </location>
</feature>
<evidence type="ECO:0000313" key="3">
    <source>
        <dbReference type="Proteomes" id="UP000054477"/>
    </source>
</evidence>
<dbReference type="Gene3D" id="2.130.10.80">
    <property type="entry name" value="Galactose oxidase/kelch, beta-propeller"/>
    <property type="match status" value="1"/>
</dbReference>
<sequence>MPLVEGDKGMAFVLPGVIVLTYELSSTIPRRQQENSGQAMVFLLVPLLGYHSSAILLPDGSVFISGSKPNSDWCNLSELKTRPNIAPGGSSPSIITQGVLSPKV</sequence>
<dbReference type="Proteomes" id="UP000054477">
    <property type="component" value="Unassembled WGS sequence"/>
</dbReference>
<protein>
    <submittedName>
        <fullName evidence="2">Uncharacterized protein</fullName>
    </submittedName>
</protein>
<keyword evidence="3" id="KW-1185">Reference proteome</keyword>
<reference evidence="3" key="2">
    <citation type="submission" date="2015-01" db="EMBL/GenBank/DDBJ databases">
        <title>Evolutionary Origins and Diversification of the Mycorrhizal Mutualists.</title>
        <authorList>
            <consortium name="DOE Joint Genome Institute"/>
            <consortium name="Mycorrhizal Genomics Consortium"/>
            <person name="Kohler A."/>
            <person name="Kuo A."/>
            <person name="Nagy L.G."/>
            <person name="Floudas D."/>
            <person name="Copeland A."/>
            <person name="Barry K.W."/>
            <person name="Cichocki N."/>
            <person name="Veneault-Fourrey C."/>
            <person name="LaButti K."/>
            <person name="Lindquist E.A."/>
            <person name="Lipzen A."/>
            <person name="Lundell T."/>
            <person name="Morin E."/>
            <person name="Murat C."/>
            <person name="Riley R."/>
            <person name="Ohm R."/>
            <person name="Sun H."/>
            <person name="Tunlid A."/>
            <person name="Henrissat B."/>
            <person name="Grigoriev I.V."/>
            <person name="Hibbett D.S."/>
            <person name="Martin F."/>
        </authorList>
    </citation>
    <scope>NUCLEOTIDE SEQUENCE [LARGE SCALE GENOMIC DNA]</scope>
    <source>
        <strain evidence="3">LaAM-08-1</strain>
    </source>
</reference>